<keyword evidence="2" id="KW-1185">Reference proteome</keyword>
<reference evidence="2" key="1">
    <citation type="submission" date="2010-08" db="EMBL/GenBank/DDBJ databases">
        <authorList>
            <consortium name="Caenorhabditis japonica Sequencing Consortium"/>
            <person name="Wilson R.K."/>
        </authorList>
    </citation>
    <scope>NUCLEOTIDE SEQUENCE [LARGE SCALE GENOMIC DNA]</scope>
    <source>
        <strain evidence="2">DF5081</strain>
    </source>
</reference>
<dbReference type="Proteomes" id="UP000005237">
    <property type="component" value="Unassembled WGS sequence"/>
</dbReference>
<dbReference type="AlphaFoldDB" id="A0A8R1E5Q5"/>
<evidence type="ECO:0000313" key="1">
    <source>
        <dbReference type="EnsemblMetazoa" id="CJA22267.1"/>
    </source>
</evidence>
<dbReference type="EnsemblMetazoa" id="CJA22267.1">
    <property type="protein sequence ID" value="CJA22267.1"/>
    <property type="gene ID" value="WBGene00177839"/>
</dbReference>
<sequence length="79" mass="8840">MSKSGLHNDNSHRSRFSLIISPRLIAIHSPNPIFHQTTFQDSSTALSIALENDHREIGIMIYAYLNYGRLDISGPTSTI</sequence>
<organism evidence="1 2">
    <name type="scientific">Caenorhabditis japonica</name>
    <dbReference type="NCBI Taxonomy" id="281687"/>
    <lineage>
        <taxon>Eukaryota</taxon>
        <taxon>Metazoa</taxon>
        <taxon>Ecdysozoa</taxon>
        <taxon>Nematoda</taxon>
        <taxon>Chromadorea</taxon>
        <taxon>Rhabditida</taxon>
        <taxon>Rhabditina</taxon>
        <taxon>Rhabditomorpha</taxon>
        <taxon>Rhabditoidea</taxon>
        <taxon>Rhabditidae</taxon>
        <taxon>Peloderinae</taxon>
        <taxon>Caenorhabditis</taxon>
    </lineage>
</organism>
<proteinExistence type="predicted"/>
<protein>
    <submittedName>
        <fullName evidence="1">Uncharacterized protein</fullName>
    </submittedName>
</protein>
<reference evidence="1" key="2">
    <citation type="submission" date="2022-06" db="UniProtKB">
        <authorList>
            <consortium name="EnsemblMetazoa"/>
        </authorList>
    </citation>
    <scope>IDENTIFICATION</scope>
    <source>
        <strain evidence="1">DF5081</strain>
    </source>
</reference>
<name>A0A8R1E5Q5_CAEJA</name>
<evidence type="ECO:0000313" key="2">
    <source>
        <dbReference type="Proteomes" id="UP000005237"/>
    </source>
</evidence>
<accession>A0A8R1E5Q5</accession>